<dbReference type="InterPro" id="IPR007466">
    <property type="entry name" value="Peptidyl-Arg-deiminase_porph"/>
</dbReference>
<sequence>MVNQDLLLHNGGAAPDDSQDAALRHPPVQDGYRMPAEWQPHDRCWMGWPRRPDNWRNNAGPAMEAYSRVVTAIMEFEPVTVCAPDISQVRKAGASADSEGTVPAETEVVHMDQNDSWFRDTGPAFLVRENPGQAGGQELAGVDWIFNAWGGETGGLYKNWDLDDKIAAQILQRAGAARYRCRAVMEGGSFHVDGEGTVMTTEECLLNANRNPMLSKAQIEQILKGYLGIQKVLWLPKGLYADDDTNGHVDNFACFVRPGVVLLAWTDDTTDPQHAVSGEALRYLEGETDAKGRRLEVLKMPCPPPLHITEEEAAGVAKIDGSKPRQAGDRLAGSYVNFYLPNGGVIAPQFGNEAAAADARALQIFQEIYPGRKVVGVQTREILLGGGNIHCITQQQPSLNAKTS</sequence>
<dbReference type="GO" id="GO:0004668">
    <property type="term" value="F:protein-arginine deiminase activity"/>
    <property type="evidence" value="ECO:0007669"/>
    <property type="project" value="InterPro"/>
</dbReference>
<dbReference type="Proteomes" id="UP001314263">
    <property type="component" value="Unassembled WGS sequence"/>
</dbReference>
<dbReference type="NCBIfam" id="NF010070">
    <property type="entry name" value="PRK13551.1"/>
    <property type="match status" value="1"/>
</dbReference>
<evidence type="ECO:0000256" key="2">
    <source>
        <dbReference type="SAM" id="MobiDB-lite"/>
    </source>
</evidence>
<gene>
    <name evidence="3" type="ORF">CVIRNUC_010616</name>
</gene>
<accession>A0AAV1IJ97</accession>
<dbReference type="SUPFAM" id="SSF55909">
    <property type="entry name" value="Pentein"/>
    <property type="match status" value="1"/>
</dbReference>
<dbReference type="NCBIfam" id="TIGR03380">
    <property type="entry name" value="agmatine_aguA"/>
    <property type="match status" value="1"/>
</dbReference>
<dbReference type="Pfam" id="PF04371">
    <property type="entry name" value="PAD_porph"/>
    <property type="match status" value="1"/>
</dbReference>
<organism evidence="3 4">
    <name type="scientific">Coccomyxa viridis</name>
    <dbReference type="NCBI Taxonomy" id="1274662"/>
    <lineage>
        <taxon>Eukaryota</taxon>
        <taxon>Viridiplantae</taxon>
        <taxon>Chlorophyta</taxon>
        <taxon>core chlorophytes</taxon>
        <taxon>Trebouxiophyceae</taxon>
        <taxon>Trebouxiophyceae incertae sedis</taxon>
        <taxon>Coccomyxaceae</taxon>
        <taxon>Coccomyxa</taxon>
    </lineage>
</organism>
<dbReference type="GO" id="GO:0009446">
    <property type="term" value="P:putrescine biosynthetic process"/>
    <property type="evidence" value="ECO:0007669"/>
    <property type="project" value="InterPro"/>
</dbReference>
<dbReference type="PANTHER" id="PTHR31377:SF2">
    <property type="entry name" value="AGMATINE DEIMINASE"/>
    <property type="match status" value="1"/>
</dbReference>
<name>A0AAV1IJ97_9CHLO</name>
<protein>
    <recommendedName>
        <fullName evidence="5">Agmatine deiminase</fullName>
    </recommendedName>
</protein>
<dbReference type="AlphaFoldDB" id="A0AAV1IJ97"/>
<dbReference type="PANTHER" id="PTHR31377">
    <property type="entry name" value="AGMATINE DEIMINASE-RELATED"/>
    <property type="match status" value="1"/>
</dbReference>
<evidence type="ECO:0000313" key="3">
    <source>
        <dbReference type="EMBL" id="CAK0787396.1"/>
    </source>
</evidence>
<reference evidence="3 4" key="1">
    <citation type="submission" date="2023-10" db="EMBL/GenBank/DDBJ databases">
        <authorList>
            <person name="Maclean D."/>
            <person name="Macfadyen A."/>
        </authorList>
    </citation>
    <scope>NUCLEOTIDE SEQUENCE [LARGE SCALE GENOMIC DNA]</scope>
</reference>
<keyword evidence="4" id="KW-1185">Reference proteome</keyword>
<evidence type="ECO:0000256" key="1">
    <source>
        <dbReference type="ARBA" id="ARBA00022801"/>
    </source>
</evidence>
<evidence type="ECO:0008006" key="5">
    <source>
        <dbReference type="Google" id="ProtNLM"/>
    </source>
</evidence>
<dbReference type="GO" id="GO:0047632">
    <property type="term" value="F:agmatine deiminase activity"/>
    <property type="evidence" value="ECO:0007669"/>
    <property type="project" value="InterPro"/>
</dbReference>
<proteinExistence type="inferred from homology"/>
<dbReference type="HAMAP" id="MF_01841">
    <property type="entry name" value="Agmatine_deimin"/>
    <property type="match status" value="1"/>
</dbReference>
<comment type="caution">
    <text evidence="3">The sequence shown here is derived from an EMBL/GenBank/DDBJ whole genome shotgun (WGS) entry which is preliminary data.</text>
</comment>
<dbReference type="InterPro" id="IPR017754">
    <property type="entry name" value="Agmatine_deiminase"/>
</dbReference>
<dbReference type="EMBL" id="CAUYUE010000017">
    <property type="protein sequence ID" value="CAK0787396.1"/>
    <property type="molecule type" value="Genomic_DNA"/>
</dbReference>
<feature type="region of interest" description="Disordered" evidence="2">
    <location>
        <begin position="1"/>
        <end position="35"/>
    </location>
</feature>
<evidence type="ECO:0000313" key="4">
    <source>
        <dbReference type="Proteomes" id="UP001314263"/>
    </source>
</evidence>
<keyword evidence="1" id="KW-0378">Hydrolase</keyword>
<dbReference type="Gene3D" id="3.75.10.10">
    <property type="entry name" value="L-arginine/glycine Amidinotransferase, Chain A"/>
    <property type="match status" value="1"/>
</dbReference>